<dbReference type="GO" id="GO:0044877">
    <property type="term" value="F:protein-containing complex binding"/>
    <property type="evidence" value="ECO:0007669"/>
    <property type="project" value="TreeGrafter"/>
</dbReference>
<evidence type="ECO:0000313" key="2">
    <source>
        <dbReference type="EMBL" id="SUZ98293.1"/>
    </source>
</evidence>
<accession>A0A381SAY8</accession>
<sequence length="314" mass="34819">MFGGTGFVGSYIVDELVSREHQPRLMVRPGSEGKVPKPEYCETVSGDIHDDYAIRETLYDCDAAIYLIAVIREFPKKGITNELLQFRGAQRVANIALEVGVKRFLLMSALGTSCRPGASKYFKAKHLAEQAVKNTELSWTILRPSSIFGDPRGFGRPEFCTMLKKDMLNLIPFPGFLPFPAPSFFTGLNPFNAGSFSLSMIHAADVATLVANVLEDDTAIGKTLELGGEQEVSWNEIIKAIASSSGKKIFMMPVPFFAVWLAALMLDRFTWFPAARDQLQDLVRGNTCDSGELLKKYAIEPIPFTVENLNYLTK</sequence>
<dbReference type="Pfam" id="PF13460">
    <property type="entry name" value="NAD_binding_10"/>
    <property type="match status" value="1"/>
</dbReference>
<dbReference type="InterPro" id="IPR036291">
    <property type="entry name" value="NAD(P)-bd_dom_sf"/>
</dbReference>
<feature type="domain" description="NAD(P)-binding" evidence="1">
    <location>
        <begin position="3"/>
        <end position="151"/>
    </location>
</feature>
<evidence type="ECO:0000259" key="1">
    <source>
        <dbReference type="Pfam" id="PF13460"/>
    </source>
</evidence>
<dbReference type="Gene3D" id="3.40.50.720">
    <property type="entry name" value="NAD(P)-binding Rossmann-like Domain"/>
    <property type="match status" value="1"/>
</dbReference>
<organism evidence="2">
    <name type="scientific">marine metagenome</name>
    <dbReference type="NCBI Taxonomy" id="408172"/>
    <lineage>
        <taxon>unclassified sequences</taxon>
        <taxon>metagenomes</taxon>
        <taxon>ecological metagenomes</taxon>
    </lineage>
</organism>
<dbReference type="InterPro" id="IPR016040">
    <property type="entry name" value="NAD(P)-bd_dom"/>
</dbReference>
<gene>
    <name evidence="2" type="ORF">METZ01_LOCUS51147</name>
</gene>
<name>A0A381SAY8_9ZZZZ</name>
<dbReference type="SUPFAM" id="SSF51735">
    <property type="entry name" value="NAD(P)-binding Rossmann-fold domains"/>
    <property type="match status" value="1"/>
</dbReference>
<dbReference type="PANTHER" id="PTHR12126:SF11">
    <property type="entry name" value="NADH DEHYDROGENASE [UBIQUINONE] 1 ALPHA SUBCOMPLEX SUBUNIT 9, MITOCHONDRIAL"/>
    <property type="match status" value="1"/>
</dbReference>
<reference evidence="2" key="1">
    <citation type="submission" date="2018-05" db="EMBL/GenBank/DDBJ databases">
        <authorList>
            <person name="Lanie J.A."/>
            <person name="Ng W.-L."/>
            <person name="Kazmierczak K.M."/>
            <person name="Andrzejewski T.M."/>
            <person name="Davidsen T.M."/>
            <person name="Wayne K.J."/>
            <person name="Tettelin H."/>
            <person name="Glass J.I."/>
            <person name="Rusch D."/>
            <person name="Podicherti R."/>
            <person name="Tsui H.-C.T."/>
            <person name="Winkler M.E."/>
        </authorList>
    </citation>
    <scope>NUCLEOTIDE SEQUENCE</scope>
</reference>
<protein>
    <recommendedName>
        <fullName evidence="1">NAD(P)-binding domain-containing protein</fullName>
    </recommendedName>
</protein>
<proteinExistence type="predicted"/>
<dbReference type="EMBL" id="UINC01002590">
    <property type="protein sequence ID" value="SUZ98293.1"/>
    <property type="molecule type" value="Genomic_DNA"/>
</dbReference>
<dbReference type="AlphaFoldDB" id="A0A381SAY8"/>
<dbReference type="PANTHER" id="PTHR12126">
    <property type="entry name" value="NADH-UBIQUINONE OXIDOREDUCTASE 39 KDA SUBUNIT-RELATED"/>
    <property type="match status" value="1"/>
</dbReference>
<dbReference type="InterPro" id="IPR051207">
    <property type="entry name" value="ComplexI_NDUFA9_subunit"/>
</dbReference>